<dbReference type="Proteomes" id="UP000019335">
    <property type="component" value="Chromosome 14"/>
</dbReference>
<proteinExistence type="predicted"/>
<feature type="compositionally biased region" description="Basic and acidic residues" evidence="1">
    <location>
        <begin position="58"/>
        <end position="136"/>
    </location>
</feature>
<dbReference type="AlphaFoldDB" id="W7TDV3"/>
<gene>
    <name evidence="2" type="ORF">Naga_100397g2</name>
</gene>
<reference evidence="2 3" key="1">
    <citation type="journal article" date="2014" name="Mol. Plant">
        <title>Chromosome Scale Genome Assembly and Transcriptome Profiling of Nannochloropsis gaditana in Nitrogen Depletion.</title>
        <authorList>
            <person name="Corteggiani Carpinelli E."/>
            <person name="Telatin A."/>
            <person name="Vitulo N."/>
            <person name="Forcato C."/>
            <person name="D'Angelo M."/>
            <person name="Schiavon R."/>
            <person name="Vezzi A."/>
            <person name="Giacometti G.M."/>
            <person name="Morosinotto T."/>
            <person name="Valle G."/>
        </authorList>
    </citation>
    <scope>NUCLEOTIDE SEQUENCE [LARGE SCALE GENOMIC DNA]</scope>
    <source>
        <strain evidence="2 3">B-31</strain>
    </source>
</reference>
<accession>W7TDV3</accession>
<name>W7TDV3_9STRA</name>
<feature type="region of interest" description="Disordered" evidence="1">
    <location>
        <begin position="31"/>
        <end position="152"/>
    </location>
</feature>
<evidence type="ECO:0000313" key="3">
    <source>
        <dbReference type="Proteomes" id="UP000019335"/>
    </source>
</evidence>
<organism evidence="2 3">
    <name type="scientific">Nannochloropsis gaditana</name>
    <dbReference type="NCBI Taxonomy" id="72520"/>
    <lineage>
        <taxon>Eukaryota</taxon>
        <taxon>Sar</taxon>
        <taxon>Stramenopiles</taxon>
        <taxon>Ochrophyta</taxon>
        <taxon>Eustigmatophyceae</taxon>
        <taxon>Eustigmatales</taxon>
        <taxon>Monodopsidaceae</taxon>
        <taxon>Nannochloropsis</taxon>
    </lineage>
</organism>
<keyword evidence="3" id="KW-1185">Reference proteome</keyword>
<comment type="caution">
    <text evidence="2">The sequence shown here is derived from an EMBL/GenBank/DDBJ whole genome shotgun (WGS) entry which is preliminary data.</text>
</comment>
<dbReference type="EMBL" id="AZIL01001268">
    <property type="protein sequence ID" value="EWM24422.1"/>
    <property type="molecule type" value="Genomic_DNA"/>
</dbReference>
<sequence length="152" mass="17184">MPFVLLIYIDNHLLYPASDSFPYRKHTMEFSHEPEVVSPKNRRITESGRGKWPGRGRRLGECRPRTGRAKKEECKNLPPREEDQGEERRNSGKEAGKAGAEKEGGFGEKIGRNVKGQREKDTGRKAAIQGEREHGGCRGKRKSLEVILVDSD</sequence>
<evidence type="ECO:0000256" key="1">
    <source>
        <dbReference type="SAM" id="MobiDB-lite"/>
    </source>
</evidence>
<protein>
    <submittedName>
        <fullName evidence="2">Uncharacterized protein</fullName>
    </submittedName>
</protein>
<evidence type="ECO:0000313" key="2">
    <source>
        <dbReference type="EMBL" id="EWM24422.1"/>
    </source>
</evidence>